<dbReference type="PANTHER" id="PTHR30579">
    <property type="entry name" value="TRANSCRIPTIONAL REGULATOR"/>
    <property type="match status" value="1"/>
</dbReference>
<accession>A0ABZ2KLI3</accession>
<dbReference type="Pfam" id="PF00126">
    <property type="entry name" value="HTH_1"/>
    <property type="match status" value="1"/>
</dbReference>
<evidence type="ECO:0000256" key="4">
    <source>
        <dbReference type="ARBA" id="ARBA00023163"/>
    </source>
</evidence>
<evidence type="ECO:0000256" key="2">
    <source>
        <dbReference type="ARBA" id="ARBA00023015"/>
    </source>
</evidence>
<reference evidence="6 7" key="1">
    <citation type="submission" date="2021-12" db="EMBL/GenBank/DDBJ databases">
        <title>Discovery of the Pendulisporaceae a myxobacterial family with distinct sporulation behavior and unique specialized metabolism.</title>
        <authorList>
            <person name="Garcia R."/>
            <person name="Popoff A."/>
            <person name="Bader C.D."/>
            <person name="Loehr J."/>
            <person name="Walesch S."/>
            <person name="Walt C."/>
            <person name="Boldt J."/>
            <person name="Bunk B."/>
            <person name="Haeckl F.J.F.P.J."/>
            <person name="Gunesch A.P."/>
            <person name="Birkelbach J."/>
            <person name="Nuebel U."/>
            <person name="Pietschmann T."/>
            <person name="Bach T."/>
            <person name="Mueller R."/>
        </authorList>
    </citation>
    <scope>NUCLEOTIDE SEQUENCE [LARGE SCALE GENOMIC DNA]</scope>
    <source>
        <strain evidence="6 7">MSr12523</strain>
    </source>
</reference>
<evidence type="ECO:0000313" key="6">
    <source>
        <dbReference type="EMBL" id="WXA99525.1"/>
    </source>
</evidence>
<gene>
    <name evidence="6" type="ORF">LZC95_22240</name>
</gene>
<dbReference type="InterPro" id="IPR005119">
    <property type="entry name" value="LysR_subst-bd"/>
</dbReference>
<dbReference type="RefSeq" id="WP_394850164.1">
    <property type="nucleotide sequence ID" value="NZ_CP089982.1"/>
</dbReference>
<dbReference type="InterPro" id="IPR050176">
    <property type="entry name" value="LTTR"/>
</dbReference>
<dbReference type="InterPro" id="IPR036388">
    <property type="entry name" value="WH-like_DNA-bd_sf"/>
</dbReference>
<evidence type="ECO:0000256" key="3">
    <source>
        <dbReference type="ARBA" id="ARBA00023125"/>
    </source>
</evidence>
<keyword evidence="2" id="KW-0805">Transcription regulation</keyword>
<dbReference type="PRINTS" id="PR00039">
    <property type="entry name" value="HTHLYSR"/>
</dbReference>
<sequence length="297" mass="32931">MSLSALQLDAFYAVVRAQSFGRAAKALHLTQPALSMRIKALEEELGQRLFLRSARGIALTDAGARLLRYAQARETLEKELVSDLSAPAGEGLGGTLRIAGFSSVVRSLVLPALAPIARANRRLRLEIASREVEELAGLLDRAGADFVLLDRTLERVGLEHVRLGVERLVLVESAVHETPHDVFLDHDASDTTTQRFLRRNGQSTSRLTRWYLDDIYGLLDGAAQGLGRAVVSRHLLRGRRRLREVPGLQSITSPVVLHYWRQPSYPRAHQAILDALLRDVPTRLREQHGSPAKQSRG</sequence>
<dbReference type="Proteomes" id="UP001379533">
    <property type="component" value="Chromosome"/>
</dbReference>
<name>A0ABZ2KLI3_9BACT</name>
<evidence type="ECO:0000259" key="5">
    <source>
        <dbReference type="PROSITE" id="PS50931"/>
    </source>
</evidence>
<organism evidence="6 7">
    <name type="scientific">Pendulispora brunnea</name>
    <dbReference type="NCBI Taxonomy" id="2905690"/>
    <lineage>
        <taxon>Bacteria</taxon>
        <taxon>Pseudomonadati</taxon>
        <taxon>Myxococcota</taxon>
        <taxon>Myxococcia</taxon>
        <taxon>Myxococcales</taxon>
        <taxon>Sorangiineae</taxon>
        <taxon>Pendulisporaceae</taxon>
        <taxon>Pendulispora</taxon>
    </lineage>
</organism>
<dbReference type="InterPro" id="IPR000847">
    <property type="entry name" value="LysR_HTH_N"/>
</dbReference>
<feature type="domain" description="HTH lysR-type" evidence="5">
    <location>
        <begin position="1"/>
        <end position="60"/>
    </location>
</feature>
<dbReference type="Pfam" id="PF03466">
    <property type="entry name" value="LysR_substrate"/>
    <property type="match status" value="1"/>
</dbReference>
<proteinExistence type="inferred from homology"/>
<evidence type="ECO:0000256" key="1">
    <source>
        <dbReference type="ARBA" id="ARBA00009437"/>
    </source>
</evidence>
<evidence type="ECO:0000313" key="7">
    <source>
        <dbReference type="Proteomes" id="UP001379533"/>
    </source>
</evidence>
<keyword evidence="7" id="KW-1185">Reference proteome</keyword>
<keyword evidence="3" id="KW-0238">DNA-binding</keyword>
<dbReference type="SUPFAM" id="SSF53850">
    <property type="entry name" value="Periplasmic binding protein-like II"/>
    <property type="match status" value="1"/>
</dbReference>
<dbReference type="Gene3D" id="1.10.10.10">
    <property type="entry name" value="Winged helix-like DNA-binding domain superfamily/Winged helix DNA-binding domain"/>
    <property type="match status" value="1"/>
</dbReference>
<dbReference type="PROSITE" id="PS50931">
    <property type="entry name" value="HTH_LYSR"/>
    <property type="match status" value="1"/>
</dbReference>
<dbReference type="Gene3D" id="3.40.190.290">
    <property type="match status" value="1"/>
</dbReference>
<dbReference type="SUPFAM" id="SSF46785">
    <property type="entry name" value="Winged helix' DNA-binding domain"/>
    <property type="match status" value="1"/>
</dbReference>
<comment type="similarity">
    <text evidence="1">Belongs to the LysR transcriptional regulatory family.</text>
</comment>
<dbReference type="EMBL" id="CP089982">
    <property type="protein sequence ID" value="WXA99525.1"/>
    <property type="molecule type" value="Genomic_DNA"/>
</dbReference>
<keyword evidence="4" id="KW-0804">Transcription</keyword>
<protein>
    <submittedName>
        <fullName evidence="6">LysR family transcriptional regulator</fullName>
    </submittedName>
</protein>
<dbReference type="InterPro" id="IPR036390">
    <property type="entry name" value="WH_DNA-bd_sf"/>
</dbReference>
<dbReference type="PANTHER" id="PTHR30579:SF2">
    <property type="entry name" value="HTH-TYPE TRANSCRIPTIONAL REGULATOR ARGP"/>
    <property type="match status" value="1"/>
</dbReference>